<dbReference type="UniPathway" id="UPA00034">
    <property type="reaction ID" value="UER00015"/>
</dbReference>
<dbReference type="InterPro" id="IPR018042">
    <property type="entry name" value="Aspartate_kinase_CS"/>
</dbReference>
<dbReference type="AlphaFoldDB" id="A0A841L039"/>
<dbReference type="FunFam" id="3.30.2130.10:FF:000001">
    <property type="entry name" value="Bifunctional aspartokinase/homoserine dehydrogenase"/>
    <property type="match status" value="1"/>
</dbReference>
<dbReference type="GO" id="GO:0019877">
    <property type="term" value="P:diaminopimelate biosynthetic process"/>
    <property type="evidence" value="ECO:0007669"/>
    <property type="project" value="UniProtKB-KW"/>
</dbReference>
<keyword evidence="7 13" id="KW-0547">Nucleotide-binding</keyword>
<dbReference type="GO" id="GO:0004072">
    <property type="term" value="F:aspartate kinase activity"/>
    <property type="evidence" value="ECO:0007669"/>
    <property type="project" value="UniProtKB-EC"/>
</dbReference>
<dbReference type="InterPro" id="IPR005260">
    <property type="entry name" value="Asp_kin_monofn"/>
</dbReference>
<dbReference type="PANTHER" id="PTHR21499:SF67">
    <property type="entry name" value="ASPARTOKINASE 3"/>
    <property type="match status" value="1"/>
</dbReference>
<comment type="pathway">
    <text evidence="4 15">Amino-acid biosynthesis; L-threonine biosynthesis; L-threonine from L-aspartate: step 1/5.</text>
</comment>
<comment type="similarity">
    <text evidence="5 14">Belongs to the aspartokinase family.</text>
</comment>
<dbReference type="PROSITE" id="PS51671">
    <property type="entry name" value="ACT"/>
    <property type="match status" value="1"/>
</dbReference>
<evidence type="ECO:0000313" key="18">
    <source>
        <dbReference type="Proteomes" id="UP000579281"/>
    </source>
</evidence>
<dbReference type="GO" id="GO:0005524">
    <property type="term" value="F:ATP binding"/>
    <property type="evidence" value="ECO:0007669"/>
    <property type="project" value="UniProtKB-KW"/>
</dbReference>
<feature type="binding site" evidence="13">
    <location>
        <position position="117"/>
    </location>
    <ligand>
        <name>substrate</name>
    </ligand>
</feature>
<dbReference type="PANTHER" id="PTHR21499">
    <property type="entry name" value="ASPARTATE KINASE"/>
    <property type="match status" value="1"/>
</dbReference>
<dbReference type="Gene3D" id="3.40.1160.10">
    <property type="entry name" value="Acetylglutamate kinase-like"/>
    <property type="match status" value="1"/>
</dbReference>
<feature type="binding site" evidence="13">
    <location>
        <position position="52"/>
    </location>
    <ligand>
        <name>substrate</name>
    </ligand>
</feature>
<comment type="caution">
    <text evidence="17">The sequence shown here is derived from an EMBL/GenBank/DDBJ whole genome shotgun (WGS) entry which is preliminary data.</text>
</comment>
<sequence length="440" mass="48438">MNEVIVAKFGGSSLADSKQFSKVKEIVLSDQKRRYVIPSAPGKRHAEDHKITDLLYLCHQHVAQRLPFDEVYGIIERRYMDICLELGLSLDMKDILEEIKGNIAIGTSADYAASRGEYLNGIILAAYLGYEFIDAAELIVFQKSGQFDAEATQNKVQTRLTSANQAVIPGFYGAMEDGTIKTFSRGGSDVTGSIIARGAGATFYENWTDVSGFCMADPRIIKDPKLIEKITYKELRELSYMGASVLHEEAIFPVKKEGIPIRIKNTNAPQDEGTLIVSDLSPINYSGTITGIAGKRGFTVISIEKMLMSSEKGFFRKLLSVLEVNDIFAEHMPSSIDSVSLVIADSELRDKMEKVIEDIRTQLNPDSVIGYPNMALIAVVGRGMIKTKGISAKVFGALAQDGINVRMITQGSSELNIIVGIENDDFERGIKAIYKAFESK</sequence>
<feature type="binding site" evidence="13">
    <location>
        <begin position="8"/>
        <end position="11"/>
    </location>
    <ligand>
        <name>ATP</name>
        <dbReference type="ChEBI" id="CHEBI:30616"/>
    </ligand>
</feature>
<gene>
    <name evidence="17" type="ORF">HNQ80_001848</name>
</gene>
<keyword evidence="9 13" id="KW-0067">ATP-binding</keyword>
<comment type="pathway">
    <text evidence="3 15">Amino-acid biosynthesis; L-methionine biosynthesis via de novo pathway; L-homoserine from L-aspartate: step 1/3.</text>
</comment>
<evidence type="ECO:0000256" key="12">
    <source>
        <dbReference type="ARBA" id="ARBA00047872"/>
    </source>
</evidence>
<dbReference type="CDD" id="cd04916">
    <property type="entry name" value="ACT_AKiii-YclM-BS_2"/>
    <property type="match status" value="1"/>
</dbReference>
<dbReference type="InterPro" id="IPR001341">
    <property type="entry name" value="Asp_kinase"/>
</dbReference>
<comment type="catalytic activity">
    <reaction evidence="12 14">
        <text>L-aspartate + ATP = 4-phospho-L-aspartate + ADP</text>
        <dbReference type="Rhea" id="RHEA:23776"/>
        <dbReference type="ChEBI" id="CHEBI:29991"/>
        <dbReference type="ChEBI" id="CHEBI:30616"/>
        <dbReference type="ChEBI" id="CHEBI:57535"/>
        <dbReference type="ChEBI" id="CHEBI:456216"/>
        <dbReference type="EC" id="2.7.2.4"/>
    </reaction>
</comment>
<comment type="pathway">
    <text evidence="2 15">Amino-acid biosynthesis; L-lysine biosynthesis via DAP pathway; (S)-tetrahydrodipicolinate from L-aspartate: step 1/4.</text>
</comment>
<dbReference type="SUPFAM" id="SSF55021">
    <property type="entry name" value="ACT-like"/>
    <property type="match status" value="2"/>
</dbReference>
<evidence type="ECO:0000256" key="6">
    <source>
        <dbReference type="ARBA" id="ARBA00022679"/>
    </source>
</evidence>
<dbReference type="GO" id="GO:0009089">
    <property type="term" value="P:lysine biosynthetic process via diaminopimelate"/>
    <property type="evidence" value="ECO:0007669"/>
    <property type="project" value="UniProtKB-UniPathway"/>
</dbReference>
<dbReference type="NCBIfam" id="TIGR00657">
    <property type="entry name" value="asp_kinases"/>
    <property type="match status" value="1"/>
</dbReference>
<evidence type="ECO:0000256" key="9">
    <source>
        <dbReference type="ARBA" id="ARBA00022840"/>
    </source>
</evidence>
<evidence type="ECO:0000256" key="14">
    <source>
        <dbReference type="RuleBase" id="RU003448"/>
    </source>
</evidence>
<dbReference type="InterPro" id="IPR036393">
    <property type="entry name" value="AceGlu_kinase-like_sf"/>
</dbReference>
<dbReference type="PROSITE" id="PS00324">
    <property type="entry name" value="ASPARTOKINASE"/>
    <property type="match status" value="1"/>
</dbReference>
<feature type="domain" description="ACT" evidence="16">
    <location>
        <begin position="379"/>
        <end position="440"/>
    </location>
</feature>
<proteinExistence type="inferred from homology"/>
<dbReference type="GO" id="GO:0009088">
    <property type="term" value="P:threonine biosynthetic process"/>
    <property type="evidence" value="ECO:0007669"/>
    <property type="project" value="UniProtKB-UniPathway"/>
</dbReference>
<dbReference type="NCBIfam" id="NF006540">
    <property type="entry name" value="PRK09034.1"/>
    <property type="match status" value="1"/>
</dbReference>
<evidence type="ECO:0000256" key="3">
    <source>
        <dbReference type="ARBA" id="ARBA00004986"/>
    </source>
</evidence>
<evidence type="ECO:0000256" key="5">
    <source>
        <dbReference type="ARBA" id="ARBA00010122"/>
    </source>
</evidence>
<name>A0A841L039_9FIRM</name>
<dbReference type="RefSeq" id="WP_184310309.1">
    <property type="nucleotide sequence ID" value="NZ_JACHEN010000009.1"/>
</dbReference>
<dbReference type="SUPFAM" id="SSF53633">
    <property type="entry name" value="Carbamate kinase-like"/>
    <property type="match status" value="1"/>
</dbReference>
<keyword evidence="11" id="KW-0457">Lysine biosynthesis</keyword>
<protein>
    <recommendedName>
        <fullName evidence="14">Aspartokinase</fullName>
        <ecNumber evidence="14">2.7.2.4</ecNumber>
    </recommendedName>
</protein>
<dbReference type="InterPro" id="IPR002912">
    <property type="entry name" value="ACT_dom"/>
</dbReference>
<dbReference type="Pfam" id="PF00696">
    <property type="entry name" value="AA_kinase"/>
    <property type="match status" value="1"/>
</dbReference>
<dbReference type="PIRSF" id="PIRSF000726">
    <property type="entry name" value="Asp_kin"/>
    <property type="match status" value="1"/>
</dbReference>
<evidence type="ECO:0000256" key="10">
    <source>
        <dbReference type="ARBA" id="ARBA00022915"/>
    </source>
</evidence>
<dbReference type="GO" id="GO:0005829">
    <property type="term" value="C:cytosol"/>
    <property type="evidence" value="ECO:0007669"/>
    <property type="project" value="TreeGrafter"/>
</dbReference>
<keyword evidence="10" id="KW-0220">Diaminopimelate biosynthesis</keyword>
<evidence type="ECO:0000256" key="13">
    <source>
        <dbReference type="PIRSR" id="PIRSR000726-1"/>
    </source>
</evidence>
<dbReference type="InterPro" id="IPR001048">
    <property type="entry name" value="Asp/Glu/Uridylate_kinase"/>
</dbReference>
<comment type="function">
    <text evidence="1">Catalyzes the phosphorylation of the beta-carboxyl group of aspartic acid with ATP to yield 4-phospho-L-aspartate, which is involved in the branched biosynthetic pathway leading to the biosynthesis of amino acids threonine, isoleucine and methionine.</text>
</comment>
<evidence type="ECO:0000256" key="2">
    <source>
        <dbReference type="ARBA" id="ARBA00004766"/>
    </source>
</evidence>
<evidence type="ECO:0000256" key="1">
    <source>
        <dbReference type="ARBA" id="ARBA00003121"/>
    </source>
</evidence>
<organism evidence="17 18">
    <name type="scientific">Anaerosolibacter carboniphilus</name>
    <dbReference type="NCBI Taxonomy" id="1417629"/>
    <lineage>
        <taxon>Bacteria</taxon>
        <taxon>Bacillati</taxon>
        <taxon>Bacillota</taxon>
        <taxon>Clostridia</taxon>
        <taxon>Peptostreptococcales</taxon>
        <taxon>Thermotaleaceae</taxon>
        <taxon>Anaerosolibacter</taxon>
    </lineage>
</organism>
<evidence type="ECO:0000259" key="16">
    <source>
        <dbReference type="PROSITE" id="PS51671"/>
    </source>
</evidence>
<dbReference type="InterPro" id="IPR054352">
    <property type="entry name" value="ACT_Aspartokinase"/>
</dbReference>
<feature type="binding site" evidence="13">
    <location>
        <position position="219"/>
    </location>
    <ligand>
        <name>ATP</name>
        <dbReference type="ChEBI" id="CHEBI:30616"/>
    </ligand>
</feature>
<reference evidence="17 18" key="1">
    <citation type="submission" date="2020-08" db="EMBL/GenBank/DDBJ databases">
        <title>Genomic Encyclopedia of Type Strains, Phase IV (KMG-IV): sequencing the most valuable type-strain genomes for metagenomic binning, comparative biology and taxonomic classification.</title>
        <authorList>
            <person name="Goeker M."/>
        </authorList>
    </citation>
    <scope>NUCLEOTIDE SEQUENCE [LARGE SCALE GENOMIC DNA]</scope>
    <source>
        <strain evidence="17 18">DSM 103526</strain>
    </source>
</reference>
<keyword evidence="6 14" id="KW-0808">Transferase</keyword>
<evidence type="ECO:0000256" key="15">
    <source>
        <dbReference type="RuleBase" id="RU004249"/>
    </source>
</evidence>
<accession>A0A841L039</accession>
<dbReference type="Gene3D" id="3.30.2130.10">
    <property type="entry name" value="VC0802-like"/>
    <property type="match status" value="1"/>
</dbReference>
<evidence type="ECO:0000313" key="17">
    <source>
        <dbReference type="EMBL" id="MBB6215759.1"/>
    </source>
</evidence>
<dbReference type="GO" id="GO:0009090">
    <property type="term" value="P:homoserine biosynthetic process"/>
    <property type="evidence" value="ECO:0007669"/>
    <property type="project" value="TreeGrafter"/>
</dbReference>
<dbReference type="UniPathway" id="UPA00050">
    <property type="reaction ID" value="UER00461"/>
</dbReference>
<evidence type="ECO:0000256" key="8">
    <source>
        <dbReference type="ARBA" id="ARBA00022777"/>
    </source>
</evidence>
<dbReference type="UniPathway" id="UPA00051">
    <property type="reaction ID" value="UER00462"/>
</dbReference>
<feature type="binding site" evidence="13">
    <location>
        <begin position="208"/>
        <end position="209"/>
    </location>
    <ligand>
        <name>ATP</name>
        <dbReference type="ChEBI" id="CHEBI:30616"/>
    </ligand>
</feature>
<keyword evidence="15" id="KW-0028">Amino-acid biosynthesis</keyword>
<keyword evidence="18" id="KW-1185">Reference proteome</keyword>
<dbReference type="EMBL" id="JACHEN010000009">
    <property type="protein sequence ID" value="MBB6215759.1"/>
    <property type="molecule type" value="Genomic_DNA"/>
</dbReference>
<dbReference type="Pfam" id="PF22468">
    <property type="entry name" value="ACT_9"/>
    <property type="match status" value="1"/>
</dbReference>
<dbReference type="EC" id="2.7.2.4" evidence="14"/>
<evidence type="ECO:0000256" key="4">
    <source>
        <dbReference type="ARBA" id="ARBA00005139"/>
    </source>
</evidence>
<dbReference type="Proteomes" id="UP000579281">
    <property type="component" value="Unassembled WGS sequence"/>
</dbReference>
<evidence type="ECO:0000256" key="7">
    <source>
        <dbReference type="ARBA" id="ARBA00022741"/>
    </source>
</evidence>
<dbReference type="InterPro" id="IPR045865">
    <property type="entry name" value="ACT-like_dom_sf"/>
</dbReference>
<keyword evidence="8 14" id="KW-0418">Kinase</keyword>
<evidence type="ECO:0000256" key="11">
    <source>
        <dbReference type="ARBA" id="ARBA00023154"/>
    </source>
</evidence>